<keyword evidence="4" id="KW-1185">Reference proteome</keyword>
<keyword evidence="2" id="KW-1133">Transmembrane helix</keyword>
<feature type="compositionally biased region" description="Low complexity" evidence="1">
    <location>
        <begin position="103"/>
        <end position="122"/>
    </location>
</feature>
<feature type="region of interest" description="Disordered" evidence="1">
    <location>
        <begin position="501"/>
        <end position="547"/>
    </location>
</feature>
<feature type="transmembrane region" description="Helical" evidence="2">
    <location>
        <begin position="986"/>
        <end position="1003"/>
    </location>
</feature>
<protein>
    <submittedName>
        <fullName evidence="3">Uncharacterized protein</fullName>
    </submittedName>
</protein>
<feature type="compositionally biased region" description="Polar residues" evidence="1">
    <location>
        <begin position="222"/>
        <end position="232"/>
    </location>
</feature>
<name>A0AAD9S6C1_PHOAM</name>
<feature type="region of interest" description="Disordered" evidence="1">
    <location>
        <begin position="629"/>
        <end position="723"/>
    </location>
</feature>
<feature type="compositionally biased region" description="Basic and acidic residues" evidence="1">
    <location>
        <begin position="461"/>
        <end position="472"/>
    </location>
</feature>
<sequence length="1127" mass="120412">MSNTGGDDGDGNAPPSAEITSDTLQNQTDESTAEEPGRLGGTATQSRPDNDGGPSSEPAAAGQRDSDDGGTQDTSATVGPQQVDDPEATPVPPRRARPQGSDTSAEQTPSPSQSEPQTPSRPGGFMSSLTRWIGGTPTPRSRQSSTTAGGSTGNVTPTSSNPAGSTRSRPGSFIGETASPSTVSPTPGLVGPSRSRLNSQGSSSQGSAGPSSQRPEAGYRQTRANTGLSVNTEAGDFEAVGENTPTPIGARGHPFSAGADDNADSLPTTPFDPQWELTRRNRSLLGIYEIIRTRGVATNFTSWDEGRDRIREWRFQIGTSTLDVMADEGVASMRDVLARAGANVPDVIQAQILQEVRRRGHATRDTVNNALVDETAFLDRTANNIVDLIDSANTQGRQRGASSTRSFGSQSSQPEPAPMDRRALMRNTREQLVDIVLATEQRRLENADRVAELEDQAAETAEAHETELRRGQAEANNLRAEHRRQIHDLQTELDYYRDLVEGGGVSADPPVAQAPVPPSPSQSESQESAHSTRPRSQTGSPPRSPAREQAFEDLRTIFADMVRHEGLMRRLQERAGLEPEPADAATPPWSVNAQLSRAGLLLQLRTVTGERDEARESENRLQARVDALEAARASPPSQRNSGLFANLFGGNRQRQPSSADSGSRSGSHGNLDTPTMNLADELEAQGSGQSSASGRQSNASSNQSWASARQSGASDGQPEAANPAPLRVIPEWLATHPNGPCGDCVPTFRFPPELGELPICGCTCDLALGNPPPSAAGSSRSGSSRSRASSNRSVRFADHGTTGDQNNGRRRPDPLDLSALTITEEDDADRPGTPYPAGADGGQPGASASDAQLEAPVLAVSGGAHSARCPCCGRGAYGNPPAAGRPQVALYTCRNMAGQREPPPAEVPMSLAEGLRDVFASAAGIVAPGARNRANTDPLPGHGPAALAVPVGGPRGNTGPPPVGVPGIPPRVHGDLPGRRRAPRDPIMTILTLFWDLLLLPLLKIRDFFWVLWSMLRLLWEYALYLNLRYVAQRNVIRPIPIAISMSGIWQIVAWVVGLWFITILIAVYEERRIWKAANAHITAAYVRGAVLRRPYPWWSVFQIDYGLLRPAFGRFSEWLHAWYLGR</sequence>
<feature type="compositionally biased region" description="Polar residues" evidence="1">
    <location>
        <begin position="391"/>
        <end position="401"/>
    </location>
</feature>
<feature type="transmembrane region" description="Helical" evidence="2">
    <location>
        <begin position="1010"/>
        <end position="1028"/>
    </location>
</feature>
<evidence type="ECO:0000313" key="3">
    <source>
        <dbReference type="EMBL" id="KAK2600604.1"/>
    </source>
</evidence>
<evidence type="ECO:0000256" key="2">
    <source>
        <dbReference type="SAM" id="Phobius"/>
    </source>
</evidence>
<organism evidence="3 4">
    <name type="scientific">Phomopsis amygdali</name>
    <name type="common">Fusicoccum amygdali</name>
    <dbReference type="NCBI Taxonomy" id="1214568"/>
    <lineage>
        <taxon>Eukaryota</taxon>
        <taxon>Fungi</taxon>
        <taxon>Dikarya</taxon>
        <taxon>Ascomycota</taxon>
        <taxon>Pezizomycotina</taxon>
        <taxon>Sordariomycetes</taxon>
        <taxon>Sordariomycetidae</taxon>
        <taxon>Diaporthales</taxon>
        <taxon>Diaporthaceae</taxon>
        <taxon>Diaporthe</taxon>
    </lineage>
</organism>
<accession>A0AAD9S6C1</accession>
<evidence type="ECO:0000313" key="4">
    <source>
        <dbReference type="Proteomes" id="UP001265746"/>
    </source>
</evidence>
<dbReference type="AlphaFoldDB" id="A0AAD9S6C1"/>
<feature type="region of interest" description="Disordered" evidence="1">
    <location>
        <begin position="772"/>
        <end position="850"/>
    </location>
</feature>
<comment type="caution">
    <text evidence="3">The sequence shown here is derived from an EMBL/GenBank/DDBJ whole genome shotgun (WGS) entry which is preliminary data.</text>
</comment>
<dbReference type="EMBL" id="JAUJFL010000006">
    <property type="protein sequence ID" value="KAK2600604.1"/>
    <property type="molecule type" value="Genomic_DNA"/>
</dbReference>
<feature type="compositionally biased region" description="Low complexity" evidence="1">
    <location>
        <begin position="136"/>
        <end position="147"/>
    </location>
</feature>
<dbReference type="Proteomes" id="UP001265746">
    <property type="component" value="Unassembled WGS sequence"/>
</dbReference>
<feature type="compositionally biased region" description="Low complexity" evidence="1">
    <location>
        <begin position="402"/>
        <end position="412"/>
    </location>
</feature>
<feature type="region of interest" description="Disordered" evidence="1">
    <location>
        <begin position="456"/>
        <end position="483"/>
    </location>
</feature>
<reference evidence="3" key="1">
    <citation type="submission" date="2023-06" db="EMBL/GenBank/DDBJ databases">
        <authorList>
            <person name="Noh H."/>
        </authorList>
    </citation>
    <scope>NUCLEOTIDE SEQUENCE</scope>
    <source>
        <strain evidence="3">DUCC20226</strain>
    </source>
</reference>
<feature type="compositionally biased region" description="Low complexity" evidence="1">
    <location>
        <begin position="657"/>
        <end position="669"/>
    </location>
</feature>
<proteinExistence type="predicted"/>
<feature type="compositionally biased region" description="Polar residues" evidence="1">
    <location>
        <begin position="153"/>
        <end position="169"/>
    </location>
</feature>
<gene>
    <name evidence="3" type="ORF">N8I77_010126</name>
</gene>
<feature type="region of interest" description="Disordered" evidence="1">
    <location>
        <begin position="1"/>
        <end position="274"/>
    </location>
</feature>
<feature type="region of interest" description="Disordered" evidence="1">
    <location>
        <begin position="390"/>
        <end position="420"/>
    </location>
</feature>
<keyword evidence="2" id="KW-0472">Membrane</keyword>
<feature type="compositionally biased region" description="Low complexity" evidence="1">
    <location>
        <begin position="192"/>
        <end position="215"/>
    </location>
</feature>
<feature type="compositionally biased region" description="Low complexity" evidence="1">
    <location>
        <begin position="684"/>
        <end position="711"/>
    </location>
</feature>
<feature type="transmembrane region" description="Helical" evidence="2">
    <location>
        <begin position="1048"/>
        <end position="1069"/>
    </location>
</feature>
<feature type="compositionally biased region" description="Low complexity" evidence="1">
    <location>
        <begin position="775"/>
        <end position="793"/>
    </location>
</feature>
<feature type="compositionally biased region" description="Polar residues" evidence="1">
    <location>
        <begin position="18"/>
        <end position="30"/>
    </location>
</feature>
<keyword evidence="2" id="KW-0812">Transmembrane</keyword>
<feature type="compositionally biased region" description="Polar residues" evidence="1">
    <location>
        <begin position="69"/>
        <end position="80"/>
    </location>
</feature>
<evidence type="ECO:0000256" key="1">
    <source>
        <dbReference type="SAM" id="MobiDB-lite"/>
    </source>
</evidence>